<reference evidence="2" key="1">
    <citation type="submission" date="2015-07" db="EMBL/GenBank/DDBJ databases">
        <title>Complete Genome of Thermincola ferriacetica strain Z-0001T.</title>
        <authorList>
            <person name="Lusk B."/>
            <person name="Badalamenti J.P."/>
            <person name="Parameswaran P."/>
            <person name="Bond D.R."/>
            <person name="Torres C.I."/>
        </authorList>
    </citation>
    <scope>NUCLEOTIDE SEQUENCE [LARGE SCALE GENOMIC DNA]</scope>
    <source>
        <strain evidence="2">Z-0001</strain>
    </source>
</reference>
<evidence type="ECO:0000313" key="2">
    <source>
        <dbReference type="Proteomes" id="UP000037175"/>
    </source>
</evidence>
<organism evidence="1 2">
    <name type="scientific">Thermincola ferriacetica</name>
    <dbReference type="NCBI Taxonomy" id="281456"/>
    <lineage>
        <taxon>Bacteria</taxon>
        <taxon>Bacillati</taxon>
        <taxon>Bacillota</taxon>
        <taxon>Clostridia</taxon>
        <taxon>Eubacteriales</taxon>
        <taxon>Thermincolaceae</taxon>
        <taxon>Thermincola</taxon>
    </lineage>
</organism>
<keyword evidence="2" id="KW-1185">Reference proteome</keyword>
<dbReference type="EMBL" id="LGTE01000010">
    <property type="protein sequence ID" value="KNZ69622.1"/>
    <property type="molecule type" value="Genomic_DNA"/>
</dbReference>
<dbReference type="RefSeq" id="WP_013120904.1">
    <property type="nucleotide sequence ID" value="NZ_LGTE01000010.1"/>
</dbReference>
<evidence type="ECO:0000313" key="1">
    <source>
        <dbReference type="EMBL" id="KNZ69622.1"/>
    </source>
</evidence>
<dbReference type="Proteomes" id="UP000037175">
    <property type="component" value="Unassembled WGS sequence"/>
</dbReference>
<protein>
    <submittedName>
        <fullName evidence="1">Uncharacterized protein</fullName>
    </submittedName>
</protein>
<gene>
    <name evidence="1" type="ORF">Tfer_1643</name>
</gene>
<name>A0A0L6W208_9FIRM</name>
<comment type="caution">
    <text evidence="1">The sequence shown here is derived from an EMBL/GenBank/DDBJ whole genome shotgun (WGS) entry which is preliminary data.</text>
</comment>
<sequence>MAGRRLASLRLERNHLIDEWKSKKGPESAKLLVRIMDLDDDIDREIDYLRKRNLKKFGSF</sequence>
<dbReference type="AlphaFoldDB" id="A0A0L6W208"/>
<accession>A0A0L6W208</accession>
<proteinExistence type="predicted"/>